<proteinExistence type="predicted"/>
<dbReference type="PANTHER" id="PTHR23155">
    <property type="entry name" value="DISEASE RESISTANCE PROTEIN RP"/>
    <property type="match status" value="1"/>
</dbReference>
<accession>A0A9Q0K8Y5</accession>
<dbReference type="InterPro" id="IPR032675">
    <property type="entry name" value="LRR_dom_sf"/>
</dbReference>
<dbReference type="Gene3D" id="3.40.50.300">
    <property type="entry name" value="P-loop containing nucleotide triphosphate hydrolases"/>
    <property type="match status" value="1"/>
</dbReference>
<dbReference type="Proteomes" id="UP001141806">
    <property type="component" value="Unassembled WGS sequence"/>
</dbReference>
<dbReference type="Gene3D" id="3.80.10.10">
    <property type="entry name" value="Ribonuclease Inhibitor"/>
    <property type="match status" value="1"/>
</dbReference>
<gene>
    <name evidence="1" type="ORF">NE237_017899</name>
</gene>
<organism evidence="1 2">
    <name type="scientific">Protea cynaroides</name>
    <dbReference type="NCBI Taxonomy" id="273540"/>
    <lineage>
        <taxon>Eukaryota</taxon>
        <taxon>Viridiplantae</taxon>
        <taxon>Streptophyta</taxon>
        <taxon>Embryophyta</taxon>
        <taxon>Tracheophyta</taxon>
        <taxon>Spermatophyta</taxon>
        <taxon>Magnoliopsida</taxon>
        <taxon>Proteales</taxon>
        <taxon>Proteaceae</taxon>
        <taxon>Protea</taxon>
    </lineage>
</organism>
<dbReference type="GO" id="GO:0098542">
    <property type="term" value="P:defense response to other organism"/>
    <property type="evidence" value="ECO:0007669"/>
    <property type="project" value="TreeGrafter"/>
</dbReference>
<dbReference type="InterPro" id="IPR027417">
    <property type="entry name" value="P-loop_NTPase"/>
</dbReference>
<dbReference type="OrthoDB" id="1991810at2759"/>
<comment type="caution">
    <text evidence="1">The sequence shown here is derived from an EMBL/GenBank/DDBJ whole genome shotgun (WGS) entry which is preliminary data.</text>
</comment>
<dbReference type="SUPFAM" id="SSF52047">
    <property type="entry name" value="RNI-like"/>
    <property type="match status" value="1"/>
</dbReference>
<dbReference type="AlphaFoldDB" id="A0A9Q0K8Y5"/>
<dbReference type="GO" id="GO:0043531">
    <property type="term" value="F:ADP binding"/>
    <property type="evidence" value="ECO:0007669"/>
    <property type="project" value="InterPro"/>
</dbReference>
<protein>
    <submittedName>
        <fullName evidence="1">Uncharacterized protein</fullName>
    </submittedName>
</protein>
<keyword evidence="2" id="KW-1185">Reference proteome</keyword>
<sequence>MADTEIAPFINRLGYTLLAEVDSFHEVEDQLYSLLCLLMRLSSVLIEVERKQSEDLEKFMMKVVTLVYEAKKSLVMDEADQFRSKIRGFKSQIKRMMESNAWFHRFTESSTCNTSSLSKRPLPPPIEDGDAVVVLEDEVKKMINLLKDEDQDGQHDIIPVVGPEAIGKTTFHFPCRSWINKSEKIKPTTTPTVAAADNTKEGDQRKKMKNLKDLAIETYKHLKNSARYLVVFYDKRGSKIILITRHDEVPSHARSSRTPFYSRWLSKDEGQTLFSKIVTRLVDSHSHTQLDTNHYHTYHELVDACGGLPLAIIESESDKRLPLEICECIYNGQPCHLRMCLPYYHVLKESLVNLPPPRVKIQSRDQASSSIAATTEVVEMEDIAEEYLNELINMNLIKVQRSFDDRIKEITILRQYYSLLDLFRSEATSNKMKKLEASSLFINYLSGNVLPHRVLDLMHVDLYNNPRIINLIQLRYLQLEIDSYPSDFIVICLSNLWNLQFVKMKLPYTSCRFQVEFWETQQLRHFLSRGLPLYPLVFDGDIFINPSLIIEKEVNSSHRCKISLKNHLTLEGLDPQYCREDVLSMMPNLVRLRLDGGICEFDDQLAHVFPLLEPLQKLHVEGRWKINSLSKLEIFPPNITHLTLVMTHFKTEYLVWALRKLQNLRTLKFGARSIFGIMPSLQKLTIISCEYLMGLPSVALETIPTLQELELQGVLEDQVLRDAPTPFVRLG</sequence>
<evidence type="ECO:0000313" key="1">
    <source>
        <dbReference type="EMBL" id="KAJ4966050.1"/>
    </source>
</evidence>
<dbReference type="InterPro" id="IPR044974">
    <property type="entry name" value="Disease_R_plants"/>
</dbReference>
<reference evidence="1" key="1">
    <citation type="journal article" date="2023" name="Plant J.">
        <title>The genome of the king protea, Protea cynaroides.</title>
        <authorList>
            <person name="Chang J."/>
            <person name="Duong T.A."/>
            <person name="Schoeman C."/>
            <person name="Ma X."/>
            <person name="Roodt D."/>
            <person name="Barker N."/>
            <person name="Li Z."/>
            <person name="Van de Peer Y."/>
            <person name="Mizrachi E."/>
        </authorList>
    </citation>
    <scope>NUCLEOTIDE SEQUENCE</scope>
    <source>
        <tissue evidence="1">Young leaves</tissue>
    </source>
</reference>
<evidence type="ECO:0000313" key="2">
    <source>
        <dbReference type="Proteomes" id="UP001141806"/>
    </source>
</evidence>
<dbReference type="PANTHER" id="PTHR23155:SF1052">
    <property type="entry name" value="DISEASE RESISTANCE PROTEIN RPM1"/>
    <property type="match status" value="1"/>
</dbReference>
<dbReference type="EMBL" id="JAMYWD010000007">
    <property type="protein sequence ID" value="KAJ4966050.1"/>
    <property type="molecule type" value="Genomic_DNA"/>
</dbReference>
<dbReference type="SUPFAM" id="SSF52540">
    <property type="entry name" value="P-loop containing nucleoside triphosphate hydrolases"/>
    <property type="match status" value="1"/>
</dbReference>
<name>A0A9Q0K8Y5_9MAGN</name>